<evidence type="ECO:0000256" key="1">
    <source>
        <dbReference type="ARBA" id="ARBA00022574"/>
    </source>
</evidence>
<evidence type="ECO:0008006" key="6">
    <source>
        <dbReference type="Google" id="ProtNLM"/>
    </source>
</evidence>
<evidence type="ECO:0000256" key="2">
    <source>
        <dbReference type="ARBA" id="ARBA00022737"/>
    </source>
</evidence>
<protein>
    <recommendedName>
        <fullName evidence="6">Myocyte-specific enhancer factor 2d</fullName>
    </recommendedName>
</protein>
<evidence type="ECO:0000313" key="4">
    <source>
        <dbReference type="EMBL" id="PMD56355.1"/>
    </source>
</evidence>
<dbReference type="SUPFAM" id="SSF50978">
    <property type="entry name" value="WD40 repeat-like"/>
    <property type="match status" value="1"/>
</dbReference>
<sequence length="501" mass="55593">MERPVREIPGYYYDKEKKKYFKIQSSGAAPPSSAYSQQDVKERKLNDEKAESRALAVARERRRIKRSKILLEPLAGGLLARENGYDGLDASEILARGLVSQGYISAMMQFSSCSNPLFAFGHRPDLGPSISDLWIVYDDQLFTLRVNSDKHARSTNHGCVEICHDFSVPAINNAIWRIERFGHSGTSTSISTNEASRRLAMTWLATSAQAGIAVTAMAGIGELDSPTIILGPGFSRGSDVSIYSSTAAPSSSSLLFAFGTGQGILSLDKQRHDMNWISPQPVSGENHPKDIFSLEFLDDNPSILLSGGRPGILNITDLRVPVFGRNADIITHPSSITHIKQLDAHRILVAGLNSSLRQYDLRFRKEATLSSAWPQTFSKHSSRRNRHPTRYILAYPDYCNEATIQLGLDVDLESGIVAAAQEQDEHRSHVQLFSLHGGHKLCSPYLSKRRYVEDVANVKCLRFARDIEGRMKSLYVGQPPDIQRFASAEPEEADPEEADPY</sequence>
<dbReference type="AlphaFoldDB" id="A0A2J6T003"/>
<gene>
    <name evidence="4" type="ORF">K444DRAFT_616178</name>
</gene>
<reference evidence="4 5" key="1">
    <citation type="submission" date="2016-04" db="EMBL/GenBank/DDBJ databases">
        <title>A degradative enzymes factory behind the ericoid mycorrhizal symbiosis.</title>
        <authorList>
            <consortium name="DOE Joint Genome Institute"/>
            <person name="Martino E."/>
            <person name="Morin E."/>
            <person name="Grelet G."/>
            <person name="Kuo A."/>
            <person name="Kohler A."/>
            <person name="Daghino S."/>
            <person name="Barry K."/>
            <person name="Choi C."/>
            <person name="Cichocki N."/>
            <person name="Clum A."/>
            <person name="Copeland A."/>
            <person name="Hainaut M."/>
            <person name="Haridas S."/>
            <person name="Labutti K."/>
            <person name="Lindquist E."/>
            <person name="Lipzen A."/>
            <person name="Khouja H.-R."/>
            <person name="Murat C."/>
            <person name="Ohm R."/>
            <person name="Olson A."/>
            <person name="Spatafora J."/>
            <person name="Veneault-Fourrey C."/>
            <person name="Henrissat B."/>
            <person name="Grigoriev I."/>
            <person name="Martin F."/>
            <person name="Perotto S."/>
        </authorList>
    </citation>
    <scope>NUCLEOTIDE SEQUENCE [LARGE SCALE GENOMIC DNA]</scope>
    <source>
        <strain evidence="4 5">E</strain>
    </source>
</reference>
<evidence type="ECO:0000313" key="5">
    <source>
        <dbReference type="Proteomes" id="UP000235371"/>
    </source>
</evidence>
<organism evidence="4 5">
    <name type="scientific">Hyaloscypha bicolor E</name>
    <dbReference type="NCBI Taxonomy" id="1095630"/>
    <lineage>
        <taxon>Eukaryota</taxon>
        <taxon>Fungi</taxon>
        <taxon>Dikarya</taxon>
        <taxon>Ascomycota</taxon>
        <taxon>Pezizomycotina</taxon>
        <taxon>Leotiomycetes</taxon>
        <taxon>Helotiales</taxon>
        <taxon>Hyaloscyphaceae</taxon>
        <taxon>Hyaloscypha</taxon>
        <taxon>Hyaloscypha bicolor</taxon>
    </lineage>
</organism>
<dbReference type="RefSeq" id="XP_024733259.1">
    <property type="nucleotide sequence ID" value="XM_024880874.1"/>
</dbReference>
<dbReference type="Proteomes" id="UP000235371">
    <property type="component" value="Unassembled WGS sequence"/>
</dbReference>
<dbReference type="GeneID" id="36588951"/>
<dbReference type="EMBL" id="KZ613848">
    <property type="protein sequence ID" value="PMD56355.1"/>
    <property type="molecule type" value="Genomic_DNA"/>
</dbReference>
<dbReference type="PANTHER" id="PTHR44472:SF1">
    <property type="entry name" value="DDB1 AND CUL4 ASSOCIATED FACTOR 4"/>
    <property type="match status" value="1"/>
</dbReference>
<name>A0A2J6T003_9HELO</name>
<accession>A0A2J6T003</accession>
<dbReference type="OrthoDB" id="128867at2759"/>
<feature type="region of interest" description="Disordered" evidence="3">
    <location>
        <begin position="24"/>
        <end position="47"/>
    </location>
</feature>
<dbReference type="InterPro" id="IPR036322">
    <property type="entry name" value="WD40_repeat_dom_sf"/>
</dbReference>
<dbReference type="InParanoid" id="A0A2J6T003"/>
<keyword evidence="2" id="KW-0677">Repeat</keyword>
<dbReference type="InterPro" id="IPR015943">
    <property type="entry name" value="WD40/YVTN_repeat-like_dom_sf"/>
</dbReference>
<keyword evidence="1" id="KW-0853">WD repeat</keyword>
<keyword evidence="5" id="KW-1185">Reference proteome</keyword>
<evidence type="ECO:0000256" key="3">
    <source>
        <dbReference type="SAM" id="MobiDB-lite"/>
    </source>
</evidence>
<feature type="compositionally biased region" description="Low complexity" evidence="3">
    <location>
        <begin position="24"/>
        <end position="38"/>
    </location>
</feature>
<dbReference type="PANTHER" id="PTHR44472">
    <property type="entry name" value="DDB1- AND CUL4-ASSOCIATED FACTOR 4-RELATED"/>
    <property type="match status" value="1"/>
</dbReference>
<proteinExistence type="predicted"/>
<dbReference type="GO" id="GO:0080008">
    <property type="term" value="C:Cul4-RING E3 ubiquitin ligase complex"/>
    <property type="evidence" value="ECO:0007669"/>
    <property type="project" value="TreeGrafter"/>
</dbReference>
<dbReference type="STRING" id="1095630.A0A2J6T003"/>
<dbReference type="Gene3D" id="2.130.10.10">
    <property type="entry name" value="YVTN repeat-like/Quinoprotein amine dehydrogenase"/>
    <property type="match status" value="1"/>
</dbReference>
<dbReference type="InterPro" id="IPR052254">
    <property type="entry name" value="CUL4-DDB1_E3_ligase_receptor"/>
</dbReference>